<feature type="signal peptide" evidence="3">
    <location>
        <begin position="1"/>
        <end position="18"/>
    </location>
</feature>
<evidence type="ECO:0000256" key="2">
    <source>
        <dbReference type="SAM" id="MobiDB-lite"/>
    </source>
</evidence>
<dbReference type="SMART" id="SM00236">
    <property type="entry name" value="fCBD"/>
    <property type="match status" value="2"/>
</dbReference>
<dbReference type="PANTHER" id="PTHR45706:SF4">
    <property type="entry name" value="TYROSINE-PROTEIN PHOSPHATASE"/>
    <property type="match status" value="1"/>
</dbReference>
<dbReference type="Proteomes" id="UP001642464">
    <property type="component" value="Unassembled WGS sequence"/>
</dbReference>
<keyword evidence="1 3" id="KW-0732">Signal</keyword>
<dbReference type="InterPro" id="IPR000254">
    <property type="entry name" value="CBD"/>
</dbReference>
<feature type="compositionally biased region" description="Acidic residues" evidence="2">
    <location>
        <begin position="574"/>
        <end position="583"/>
    </location>
</feature>
<comment type="caution">
    <text evidence="5">The sequence shown here is derived from an EMBL/GenBank/DDBJ whole genome shotgun (WGS) entry which is preliminary data.</text>
</comment>
<feature type="compositionally biased region" description="Acidic residues" evidence="2">
    <location>
        <begin position="592"/>
        <end position="624"/>
    </location>
</feature>
<feature type="region of interest" description="Disordered" evidence="2">
    <location>
        <begin position="510"/>
        <end position="635"/>
    </location>
</feature>
<dbReference type="InterPro" id="IPR035971">
    <property type="entry name" value="CBD_sf"/>
</dbReference>
<gene>
    <name evidence="5" type="ORF">SCF082_LOCUS17782</name>
</gene>
<reference evidence="5 6" key="1">
    <citation type="submission" date="2024-02" db="EMBL/GenBank/DDBJ databases">
        <authorList>
            <person name="Chen Y."/>
            <person name="Shah S."/>
            <person name="Dougan E. K."/>
            <person name="Thang M."/>
            <person name="Chan C."/>
        </authorList>
    </citation>
    <scope>NUCLEOTIDE SEQUENCE [LARGE SCALE GENOMIC DNA]</scope>
</reference>
<evidence type="ECO:0000256" key="3">
    <source>
        <dbReference type="SAM" id="SignalP"/>
    </source>
</evidence>
<organism evidence="5 6">
    <name type="scientific">Durusdinium trenchii</name>
    <dbReference type="NCBI Taxonomy" id="1381693"/>
    <lineage>
        <taxon>Eukaryota</taxon>
        <taxon>Sar</taxon>
        <taxon>Alveolata</taxon>
        <taxon>Dinophyceae</taxon>
        <taxon>Suessiales</taxon>
        <taxon>Symbiodiniaceae</taxon>
        <taxon>Durusdinium</taxon>
    </lineage>
</organism>
<protein>
    <submittedName>
        <fullName evidence="5">P-selectin glycoprotein ligand 1 (PSGL-1) (Selectin P ligand) (CD antigen CD162)</fullName>
    </submittedName>
</protein>
<feature type="domain" description="CBM1" evidence="4">
    <location>
        <begin position="183"/>
        <end position="225"/>
    </location>
</feature>
<feature type="chain" id="PRO_5046533979" evidence="3">
    <location>
        <begin position="19"/>
        <end position="758"/>
    </location>
</feature>
<feature type="compositionally biased region" description="Acidic residues" evidence="2">
    <location>
        <begin position="88"/>
        <end position="104"/>
    </location>
</feature>
<name>A0ABP0KKJ2_9DINO</name>
<feature type="region of interest" description="Disordered" evidence="2">
    <location>
        <begin position="51"/>
        <end position="117"/>
    </location>
</feature>
<dbReference type="PROSITE" id="PS51164">
    <property type="entry name" value="CBM1_2"/>
    <property type="match status" value="2"/>
</dbReference>
<feature type="compositionally biased region" description="Low complexity" evidence="2">
    <location>
        <begin position="510"/>
        <end position="573"/>
    </location>
</feature>
<dbReference type="PANTHER" id="PTHR45706">
    <property type="entry name" value="TYROSINE-PROTEIN PHOSPHATASE"/>
    <property type="match status" value="1"/>
</dbReference>
<dbReference type="PROSITE" id="PS00562">
    <property type="entry name" value="CBM1_1"/>
    <property type="match status" value="1"/>
</dbReference>
<evidence type="ECO:0000256" key="1">
    <source>
        <dbReference type="ARBA" id="ARBA00022729"/>
    </source>
</evidence>
<evidence type="ECO:0000259" key="4">
    <source>
        <dbReference type="PROSITE" id="PS51164"/>
    </source>
</evidence>
<feature type="domain" description="CBM1" evidence="4">
    <location>
        <begin position="119"/>
        <end position="155"/>
    </location>
</feature>
<evidence type="ECO:0000313" key="5">
    <source>
        <dbReference type="EMBL" id="CAK9027137.1"/>
    </source>
</evidence>
<keyword evidence="6" id="KW-1185">Reference proteome</keyword>
<dbReference type="EMBL" id="CAXAMM010011825">
    <property type="protein sequence ID" value="CAK9027137.1"/>
    <property type="molecule type" value="Genomic_DNA"/>
</dbReference>
<sequence length="758" mass="83142">MASLWRFLLLAIMPYSFAEEASLQLDDECLDESCTLNALQLRGAAAAVPVVPDIDDIIEDPDDEEEEEDDDEDEEDEEDGGKPAGLDDHEDEEEEDGPNPDEASDSGIPAWEPLPEDANCSKPDAQCGGQWYYGPTCCWHGHLCYQVNEYYSQCVTKDKAEELADAASEPSTTTTTTNADPQGCQIGYGQCGGFDEDTKTNWTGSTCCHAGFICSEKSKFFSQCKPMAKGGPFMPYKPTKALEEPSDAPVFTFYVYRASSEEGSDLLDNINVGNLAGTLWYLQNEVVFVRPRKFNISKIVRYKISRKSTTPLYDLGMNFGVRFAYDSAQCDGPWSCDLNYDRFGYFVGCNNLGSFPFPTYDIHYPGAKWYALPGPCSSKTYQDKDAKCIKEQPGGRCDGTPTGQGNCTYSIEVVGSLTIDEIDGIKDYHEFIHTGGVEFNKTLDKGEGCTFWNNMNVTAKNIERVEKVRALFEKKYPDQPLDEDMEAPACDFNFTAFYGKDPSYLTTTAAPTTEAATTEAPTTTEAATTEAETTEAATTEVATTEAETMEPATTEAETTEAPTTEAETTVPETTEAETTEAETTETATTEAETTEAETTEAETTEAETTEAETTEAETTEEPVPEETTKTALSTPAGCKDAEFGTHCYSAVTWAKEHGLKLHPTWYPGLTSSSPFSDFQARVHHVNPKDCPLPCTKDAGCHTAVAGEHCYSAVKWAMKSGITQHPTWYKGLTKESSFHDFQVAVHKATPKKCPMPCEA</sequence>
<dbReference type="SUPFAM" id="SSF57180">
    <property type="entry name" value="Cellulose-binding domain"/>
    <property type="match status" value="1"/>
</dbReference>
<dbReference type="Pfam" id="PF00734">
    <property type="entry name" value="CBM_1"/>
    <property type="match status" value="2"/>
</dbReference>
<evidence type="ECO:0000313" key="6">
    <source>
        <dbReference type="Proteomes" id="UP001642464"/>
    </source>
</evidence>
<feature type="compositionally biased region" description="Acidic residues" evidence="2">
    <location>
        <begin position="53"/>
        <end position="79"/>
    </location>
</feature>
<accession>A0ABP0KKJ2</accession>
<proteinExistence type="predicted"/>